<gene>
    <name evidence="2" type="ORF">NE663_10095</name>
</gene>
<evidence type="ECO:0000313" key="2">
    <source>
        <dbReference type="EMBL" id="MCQ5122601.1"/>
    </source>
</evidence>
<dbReference type="EMBL" id="JANGCH010000020">
    <property type="protein sequence ID" value="MCQ5122601.1"/>
    <property type="molecule type" value="Genomic_DNA"/>
</dbReference>
<reference evidence="2 3" key="1">
    <citation type="submission" date="2022-06" db="EMBL/GenBank/DDBJ databases">
        <title>Isolation of gut microbiota from human fecal samples.</title>
        <authorList>
            <person name="Pamer E.G."/>
            <person name="Barat B."/>
            <person name="Waligurski E."/>
            <person name="Medina S."/>
            <person name="Paddock L."/>
            <person name="Mostad J."/>
        </authorList>
    </citation>
    <scope>NUCLEOTIDE SEQUENCE [LARGE SCALE GENOMIC DNA]</scope>
    <source>
        <strain evidence="2 3">DFI.6.1</strain>
    </source>
</reference>
<evidence type="ECO:0000256" key="1">
    <source>
        <dbReference type="PROSITE-ProRule" id="PRU01282"/>
    </source>
</evidence>
<dbReference type="RefSeq" id="WP_178199935.1">
    <property type="nucleotide sequence ID" value="NZ_CANTYB010000022.1"/>
</dbReference>
<dbReference type="SUPFAM" id="SSF52833">
    <property type="entry name" value="Thioredoxin-like"/>
    <property type="match status" value="1"/>
</dbReference>
<sequence>MDALFIWYPKCSTCQKAKKELEETGITFTLKDIVTQTPGADELRDYHQKSGMPLDKFYNTSGKQYRAQDIKNKRLTMSETEQLQLLSENGMLLKRPLLIYGDQVIIGYKPGIYLSLK</sequence>
<dbReference type="Pfam" id="PF03960">
    <property type="entry name" value="ArsC"/>
    <property type="match status" value="1"/>
</dbReference>
<comment type="similarity">
    <text evidence="1">Belongs to the ArsC family.</text>
</comment>
<dbReference type="Proteomes" id="UP001524435">
    <property type="component" value="Unassembled WGS sequence"/>
</dbReference>
<comment type="caution">
    <text evidence="2">The sequence shown here is derived from an EMBL/GenBank/DDBJ whole genome shotgun (WGS) entry which is preliminary data.</text>
</comment>
<keyword evidence="3" id="KW-1185">Reference proteome</keyword>
<organism evidence="2 3">
    <name type="scientific">Massilicoli timonensis</name>
    <dbReference type="NCBI Taxonomy" id="2015901"/>
    <lineage>
        <taxon>Bacteria</taxon>
        <taxon>Bacillati</taxon>
        <taxon>Bacillota</taxon>
        <taxon>Erysipelotrichia</taxon>
        <taxon>Erysipelotrichales</taxon>
        <taxon>Erysipelotrichaceae</taxon>
        <taxon>Massilicoli</taxon>
    </lineage>
</organism>
<dbReference type="PROSITE" id="PS51353">
    <property type="entry name" value="ARSC"/>
    <property type="match status" value="1"/>
</dbReference>
<dbReference type="InterPro" id="IPR036249">
    <property type="entry name" value="Thioredoxin-like_sf"/>
</dbReference>
<proteinExistence type="inferred from homology"/>
<dbReference type="NCBIfam" id="TIGR01617">
    <property type="entry name" value="arsC_related"/>
    <property type="match status" value="1"/>
</dbReference>
<accession>A0ABT1SN14</accession>
<dbReference type="InterPro" id="IPR006660">
    <property type="entry name" value="Arsenate_reductase-like"/>
</dbReference>
<name>A0ABT1SN14_9FIRM</name>
<dbReference type="InterPro" id="IPR006504">
    <property type="entry name" value="Tscrpt_reg_Spx/MgsR"/>
</dbReference>
<protein>
    <submittedName>
        <fullName evidence="2">Arsenate reductase family protein</fullName>
    </submittedName>
</protein>
<dbReference type="PANTHER" id="PTHR30041">
    <property type="entry name" value="ARSENATE REDUCTASE"/>
    <property type="match status" value="1"/>
</dbReference>
<dbReference type="PANTHER" id="PTHR30041:SF8">
    <property type="entry name" value="PROTEIN YFFB"/>
    <property type="match status" value="1"/>
</dbReference>
<evidence type="ECO:0000313" key="3">
    <source>
        <dbReference type="Proteomes" id="UP001524435"/>
    </source>
</evidence>
<dbReference type="CDD" id="cd03036">
    <property type="entry name" value="ArsC_like"/>
    <property type="match status" value="1"/>
</dbReference>
<dbReference type="Gene3D" id="3.40.30.10">
    <property type="entry name" value="Glutaredoxin"/>
    <property type="match status" value="1"/>
</dbReference>